<protein>
    <submittedName>
        <fullName evidence="1">Uncharacterized protein</fullName>
    </submittedName>
</protein>
<reference evidence="2" key="1">
    <citation type="journal article" date="2011" name="MBio">
        <title>Novel metabolic attributes of the genus Cyanothece, comprising a group of unicellular nitrogen-fixing Cyanobacteria.</title>
        <authorList>
            <person name="Bandyopadhyay A."/>
            <person name="Elvitigala T."/>
            <person name="Welsh E."/>
            <person name="Stockel J."/>
            <person name="Liberton M."/>
            <person name="Min H."/>
            <person name="Sherman L.A."/>
            <person name="Pakrasi H.B."/>
        </authorList>
    </citation>
    <scope>NUCLEOTIDE SEQUENCE [LARGE SCALE GENOMIC DNA]</scope>
    <source>
        <strain evidence="2">PCC 7424</strain>
    </source>
</reference>
<dbReference type="AlphaFoldDB" id="B7KIH3"/>
<keyword evidence="2" id="KW-1185">Reference proteome</keyword>
<dbReference type="KEGG" id="cyc:PCC7424_0923"/>
<dbReference type="HOGENOM" id="CLU_2583871_0_0_3"/>
<evidence type="ECO:0000313" key="2">
    <source>
        <dbReference type="Proteomes" id="UP000002384"/>
    </source>
</evidence>
<accession>B7KIH3</accession>
<dbReference type="STRING" id="65393.PCC7424_0923"/>
<proteinExistence type="predicted"/>
<dbReference type="RefSeq" id="WP_012598326.1">
    <property type="nucleotide sequence ID" value="NC_011729.1"/>
</dbReference>
<dbReference type="Proteomes" id="UP000002384">
    <property type="component" value="Chromosome"/>
</dbReference>
<dbReference type="EMBL" id="CP001291">
    <property type="protein sequence ID" value="ACK69379.1"/>
    <property type="molecule type" value="Genomic_DNA"/>
</dbReference>
<sequence>MNYPTPIVKHPIYSHCEDTMCSSSLEQIIQHVLSSGKITRSQRKCCLTTMFSNNPLTSQQFSGITEICNRLQTGSLYIVD</sequence>
<evidence type="ECO:0000313" key="1">
    <source>
        <dbReference type="EMBL" id="ACK69379.1"/>
    </source>
</evidence>
<name>B7KIH3_GLOC7</name>
<gene>
    <name evidence="1" type="ordered locus">PCC7424_0923</name>
</gene>
<organism evidence="1 2">
    <name type="scientific">Gloeothece citriformis (strain PCC 7424)</name>
    <name type="common">Cyanothece sp. (strain PCC 7424)</name>
    <dbReference type="NCBI Taxonomy" id="65393"/>
    <lineage>
        <taxon>Bacteria</taxon>
        <taxon>Bacillati</taxon>
        <taxon>Cyanobacteriota</taxon>
        <taxon>Cyanophyceae</taxon>
        <taxon>Oscillatoriophycideae</taxon>
        <taxon>Chroococcales</taxon>
        <taxon>Aphanothecaceae</taxon>
        <taxon>Gloeothece</taxon>
        <taxon>Gloeothece citriformis</taxon>
    </lineage>
</organism>